<dbReference type="Gene3D" id="3.40.190.10">
    <property type="entry name" value="Periplasmic binding protein-like II"/>
    <property type="match status" value="1"/>
</dbReference>
<dbReference type="Pfam" id="PF01547">
    <property type="entry name" value="SBP_bac_1"/>
    <property type="match status" value="1"/>
</dbReference>
<accession>A0A172S0B8</accession>
<sequence>MAALIVLCLTACSNSTKQEATTEKGFQPALDASTTGHIIVAGGYDNFEALEAEFDRFNEYYPDVELVYTKVDDYNNMIGTVLNGNDAPDIYVNYSWMYGRDKYKSSIDHAENLADPALGLDLDCIRSNIILNTDDGTLPMVPVFANTYGMLVNKDLFEKEGLSVPTTYKELVEVCKAFREKGYQNPMMGFSKEETTSLFTLAAYPFFCGTVANDAEAVKSLNSLDPSAGKYMQPTLEMTTQFINDGCVDLEACAEIENNYDAVILRFFEGDVPMMICSGDAVSGTKKRESRSEAFIANPFTYAFAPVPMSDEGAYFLDMPNLQFSVNKESANLDMANEFMRFLVTSGELNEMAQNKGLMSPTKDLSFNSVYAAFGDVPESRILSPEVIGLTDDAVLQFRQANYGVGTGAMTIDEAIARFGTFTK</sequence>
<evidence type="ECO:0000313" key="2">
    <source>
        <dbReference type="Proteomes" id="UP000182975"/>
    </source>
</evidence>
<evidence type="ECO:0000313" key="1">
    <source>
        <dbReference type="EMBL" id="SEO41155.1"/>
    </source>
</evidence>
<dbReference type="KEGG" id="ddt:AAY81_09840"/>
<name>A0A172S0B8_9ACTN</name>
<dbReference type="SUPFAM" id="SSF53850">
    <property type="entry name" value="Periplasmic binding protein-like II"/>
    <property type="match status" value="1"/>
</dbReference>
<dbReference type="PATRIC" id="fig|79604.3.peg.1973"/>
<organism evidence="1 2">
    <name type="scientific">Denitrobacterium detoxificans</name>
    <dbReference type="NCBI Taxonomy" id="79604"/>
    <lineage>
        <taxon>Bacteria</taxon>
        <taxon>Bacillati</taxon>
        <taxon>Actinomycetota</taxon>
        <taxon>Coriobacteriia</taxon>
        <taxon>Eggerthellales</taxon>
        <taxon>Eggerthellaceae</taxon>
        <taxon>Denitrobacterium</taxon>
    </lineage>
</organism>
<dbReference type="STRING" id="79604.AAY81_09840"/>
<dbReference type="AlphaFoldDB" id="A0A172S0B8"/>
<keyword evidence="2" id="KW-1185">Reference proteome</keyword>
<dbReference type="Proteomes" id="UP000182975">
    <property type="component" value="Unassembled WGS sequence"/>
</dbReference>
<keyword evidence="1" id="KW-0762">Sugar transport</keyword>
<gene>
    <name evidence="1" type="ORF">SAMN02910314_00165</name>
</gene>
<protein>
    <submittedName>
        <fullName evidence="1">Multiple sugar transport system substrate-binding protein</fullName>
    </submittedName>
</protein>
<dbReference type="InterPro" id="IPR006059">
    <property type="entry name" value="SBP"/>
</dbReference>
<dbReference type="PANTHER" id="PTHR43649">
    <property type="entry name" value="ARABINOSE-BINDING PROTEIN-RELATED"/>
    <property type="match status" value="1"/>
</dbReference>
<dbReference type="InterPro" id="IPR050490">
    <property type="entry name" value="Bact_solute-bd_prot1"/>
</dbReference>
<proteinExistence type="predicted"/>
<dbReference type="EMBL" id="FOEC01000001">
    <property type="protein sequence ID" value="SEO41155.1"/>
    <property type="molecule type" value="Genomic_DNA"/>
</dbReference>
<reference evidence="2" key="1">
    <citation type="submission" date="2016-10" db="EMBL/GenBank/DDBJ databases">
        <authorList>
            <person name="Varghese N."/>
        </authorList>
    </citation>
    <scope>NUCLEOTIDE SEQUENCE [LARGE SCALE GENOMIC DNA]</scope>
    <source>
        <strain evidence="2">DSM 21843</strain>
    </source>
</reference>
<keyword evidence="1" id="KW-0813">Transport</keyword>